<name>A0A0F9D863_9ZZZZ</name>
<feature type="domain" description="PPM-type phosphatase" evidence="3">
    <location>
        <begin position="264"/>
        <end position="494"/>
    </location>
</feature>
<feature type="non-terminal residue" evidence="4">
    <location>
        <position position="1"/>
    </location>
</feature>
<keyword evidence="2" id="KW-0812">Transmembrane</keyword>
<keyword evidence="1" id="KW-0378">Hydrolase</keyword>
<dbReference type="InterPro" id="IPR036457">
    <property type="entry name" value="PPM-type-like_dom_sf"/>
</dbReference>
<accession>A0A0F9D863</accession>
<dbReference type="Pfam" id="PF07495">
    <property type="entry name" value="Y_Y_Y"/>
    <property type="match status" value="1"/>
</dbReference>
<keyword evidence="2" id="KW-1133">Transmembrane helix</keyword>
<dbReference type="Gene3D" id="3.60.40.10">
    <property type="entry name" value="PPM-type phosphatase domain"/>
    <property type="match status" value="1"/>
</dbReference>
<dbReference type="AlphaFoldDB" id="A0A0F9D863"/>
<dbReference type="EMBL" id="LAZR01032795">
    <property type="protein sequence ID" value="KKL49891.1"/>
    <property type="molecule type" value="Genomic_DNA"/>
</dbReference>
<keyword evidence="2" id="KW-0472">Membrane</keyword>
<dbReference type="Gene3D" id="2.60.40.10">
    <property type="entry name" value="Immunoglobulins"/>
    <property type="match status" value="1"/>
</dbReference>
<dbReference type="InterPro" id="IPR011123">
    <property type="entry name" value="Y_Y_Y"/>
</dbReference>
<dbReference type="InterPro" id="IPR013783">
    <property type="entry name" value="Ig-like_fold"/>
</dbReference>
<dbReference type="Pfam" id="PF07228">
    <property type="entry name" value="SpoIIE"/>
    <property type="match status" value="1"/>
</dbReference>
<dbReference type="CDD" id="cd00063">
    <property type="entry name" value="FN3"/>
    <property type="match status" value="1"/>
</dbReference>
<proteinExistence type="predicted"/>
<protein>
    <recommendedName>
        <fullName evidence="3">PPM-type phosphatase domain-containing protein</fullName>
    </recommendedName>
</protein>
<evidence type="ECO:0000256" key="2">
    <source>
        <dbReference type="SAM" id="Phobius"/>
    </source>
</evidence>
<comment type="caution">
    <text evidence="4">The sequence shown here is derived from an EMBL/GenBank/DDBJ whole genome shotgun (WGS) entry which is preliminary data.</text>
</comment>
<feature type="transmembrane region" description="Helical" evidence="2">
    <location>
        <begin position="196"/>
        <end position="216"/>
    </location>
</feature>
<dbReference type="InterPro" id="IPR003961">
    <property type="entry name" value="FN3_dom"/>
</dbReference>
<dbReference type="GO" id="GO:0016791">
    <property type="term" value="F:phosphatase activity"/>
    <property type="evidence" value="ECO:0007669"/>
    <property type="project" value="TreeGrafter"/>
</dbReference>
<reference evidence="4" key="1">
    <citation type="journal article" date="2015" name="Nature">
        <title>Complex archaea that bridge the gap between prokaryotes and eukaryotes.</title>
        <authorList>
            <person name="Spang A."/>
            <person name="Saw J.H."/>
            <person name="Jorgensen S.L."/>
            <person name="Zaremba-Niedzwiedzka K."/>
            <person name="Martijn J."/>
            <person name="Lind A.E."/>
            <person name="van Eijk R."/>
            <person name="Schleper C."/>
            <person name="Guy L."/>
            <person name="Ettema T.J."/>
        </authorList>
    </citation>
    <scope>NUCLEOTIDE SEQUENCE</scope>
</reference>
<dbReference type="PANTHER" id="PTHR43156:SF9">
    <property type="entry name" value="HAMP DOMAIN-CONTAINING PROTEIN"/>
    <property type="match status" value="1"/>
</dbReference>
<gene>
    <name evidence="4" type="ORF">LCGC14_2310980</name>
</gene>
<dbReference type="InterPro" id="IPR052016">
    <property type="entry name" value="Bact_Sigma-Reg"/>
</dbReference>
<dbReference type="InterPro" id="IPR001932">
    <property type="entry name" value="PPM-type_phosphatase-like_dom"/>
</dbReference>
<dbReference type="SMART" id="SM00331">
    <property type="entry name" value="PP2C_SIG"/>
    <property type="match status" value="1"/>
</dbReference>
<organism evidence="4">
    <name type="scientific">marine sediment metagenome</name>
    <dbReference type="NCBI Taxonomy" id="412755"/>
    <lineage>
        <taxon>unclassified sequences</taxon>
        <taxon>metagenomes</taxon>
        <taxon>ecological metagenomes</taxon>
    </lineage>
</organism>
<evidence type="ECO:0000259" key="3">
    <source>
        <dbReference type="SMART" id="SM00331"/>
    </source>
</evidence>
<dbReference type="PANTHER" id="PTHR43156">
    <property type="entry name" value="STAGE II SPORULATION PROTEIN E-RELATED"/>
    <property type="match status" value="1"/>
</dbReference>
<sequence length="494" mass="57143">HLNESREYETGYFKLSSDSSYTWIREPFLGFSKGVIHSIQHDPDGVSWLGGPDGLFRYDRNISLDYKLDYNALIRRISILGDSVIHNGTFTDGKGIPVVHQDPQKVPIIDYQFNSITFDFSAPNNEDGTPVLFSHYLEGFDEDWHEWSTENRKEYTNLQEHNYTFHVRAKNLYDHESEWTSYSFVIKPPWYRTSPAIISFILLGIGTFWLIVVLYTRGLRAIIRERTAEIREQKDVIEEKNTDIMASISYAQRIQEALLPPGDYLDDLFPERFILYLPRDIVSGDFYWMIGKNGKIICVTADCTGHGVPGAMMSMMGMSFLNEITSKDEHIHTDEILNQLRSQIVHSLRQKGVQGESQDGMDMAIYILDKESRNLEFSGANLPLYYFRDKELQIIKPDNMPIGISSKLKNPFTRHSIILEPGDIIYTFSDGYQDQFGGPSDKKFMIKKLRQLLCDIHPESLEQQKILLQKNLNEWMRESNCEQVDDITILGVRI</sequence>
<evidence type="ECO:0000256" key="1">
    <source>
        <dbReference type="ARBA" id="ARBA00022801"/>
    </source>
</evidence>
<evidence type="ECO:0000313" key="4">
    <source>
        <dbReference type="EMBL" id="KKL49891.1"/>
    </source>
</evidence>